<keyword evidence="1" id="KW-0812">Transmembrane</keyword>
<reference evidence="3" key="1">
    <citation type="journal article" date="2019" name="Int. J. Syst. Evol. Microbiol.">
        <title>The Global Catalogue of Microorganisms (GCM) 10K type strain sequencing project: providing services to taxonomists for standard genome sequencing and annotation.</title>
        <authorList>
            <consortium name="The Broad Institute Genomics Platform"/>
            <consortium name="The Broad Institute Genome Sequencing Center for Infectious Disease"/>
            <person name="Wu L."/>
            <person name="Ma J."/>
        </authorList>
    </citation>
    <scope>NUCLEOTIDE SEQUENCE [LARGE SCALE GENOMIC DNA]</scope>
    <source>
        <strain evidence="3">CGMCC 4.1437</strain>
    </source>
</reference>
<feature type="transmembrane region" description="Helical" evidence="1">
    <location>
        <begin position="20"/>
        <end position="45"/>
    </location>
</feature>
<dbReference type="Proteomes" id="UP001595975">
    <property type="component" value="Unassembled WGS sequence"/>
</dbReference>
<proteinExistence type="predicted"/>
<evidence type="ECO:0000256" key="1">
    <source>
        <dbReference type="SAM" id="Phobius"/>
    </source>
</evidence>
<dbReference type="RefSeq" id="WP_380226330.1">
    <property type="nucleotide sequence ID" value="NZ_JBHSOF010000019.1"/>
</dbReference>
<keyword evidence="1" id="KW-0472">Membrane</keyword>
<evidence type="ECO:0000313" key="2">
    <source>
        <dbReference type="EMBL" id="MFC5664634.1"/>
    </source>
</evidence>
<evidence type="ECO:0000313" key="3">
    <source>
        <dbReference type="Proteomes" id="UP001595975"/>
    </source>
</evidence>
<comment type="caution">
    <text evidence="2">The sequence shown here is derived from an EMBL/GenBank/DDBJ whole genome shotgun (WGS) entry which is preliminary data.</text>
</comment>
<gene>
    <name evidence="2" type="ORF">ACFP3U_16770</name>
</gene>
<name>A0ABW0X682_9ACTN</name>
<accession>A0ABW0X682</accession>
<organism evidence="2 3">
    <name type="scientific">Kitasatospora misakiensis</name>
    <dbReference type="NCBI Taxonomy" id="67330"/>
    <lineage>
        <taxon>Bacteria</taxon>
        <taxon>Bacillati</taxon>
        <taxon>Actinomycetota</taxon>
        <taxon>Actinomycetes</taxon>
        <taxon>Kitasatosporales</taxon>
        <taxon>Streptomycetaceae</taxon>
        <taxon>Kitasatospora</taxon>
    </lineage>
</organism>
<keyword evidence="1" id="KW-1133">Transmembrane helix</keyword>
<keyword evidence="3" id="KW-1185">Reference proteome</keyword>
<sequence length="81" mass="9126">MTTWGGALTLLEGVLVRWPWWALLIGVLAWVVVYICRQLVLYRLLSKALDKVDAKQVPQVVAVLAGSRRTAGFRLPGRRRP</sequence>
<dbReference type="EMBL" id="JBHSOF010000019">
    <property type="protein sequence ID" value="MFC5664634.1"/>
    <property type="molecule type" value="Genomic_DNA"/>
</dbReference>
<protein>
    <submittedName>
        <fullName evidence="2">Uncharacterized protein</fullName>
    </submittedName>
</protein>